<evidence type="ECO:0008006" key="4">
    <source>
        <dbReference type="Google" id="ProtNLM"/>
    </source>
</evidence>
<dbReference type="RefSeq" id="WP_402701122.1">
    <property type="nucleotide sequence ID" value="NZ_JBIUZV010000007.1"/>
</dbReference>
<reference evidence="2 3" key="1">
    <citation type="submission" date="2024-10" db="EMBL/GenBank/DDBJ databases">
        <title>The Natural Products Discovery Center: Release of the First 8490 Sequenced Strains for Exploring Actinobacteria Biosynthetic Diversity.</title>
        <authorList>
            <person name="Kalkreuter E."/>
            <person name="Kautsar S.A."/>
            <person name="Yang D."/>
            <person name="Bader C.D."/>
            <person name="Teijaro C.N."/>
            <person name="Fluegel L."/>
            <person name="Davis C.M."/>
            <person name="Simpson J.R."/>
            <person name="Lauterbach L."/>
            <person name="Steele A.D."/>
            <person name="Gui C."/>
            <person name="Meng S."/>
            <person name="Li G."/>
            <person name="Viehrig K."/>
            <person name="Ye F."/>
            <person name="Su P."/>
            <person name="Kiefer A.F."/>
            <person name="Nichols A."/>
            <person name="Cepeda A.J."/>
            <person name="Yan W."/>
            <person name="Fan B."/>
            <person name="Jiang Y."/>
            <person name="Adhikari A."/>
            <person name="Zheng C.-J."/>
            <person name="Schuster L."/>
            <person name="Cowan T.M."/>
            <person name="Smanski M.J."/>
            <person name="Chevrette M.G."/>
            <person name="De Carvalho L.P.S."/>
            <person name="Shen B."/>
        </authorList>
    </citation>
    <scope>NUCLEOTIDE SEQUENCE [LARGE SCALE GENOMIC DNA]</scope>
    <source>
        <strain evidence="2 3">NPDC087045</strain>
    </source>
</reference>
<dbReference type="EMBL" id="JBIUZV010000007">
    <property type="protein sequence ID" value="MFJ3046829.1"/>
    <property type="molecule type" value="Genomic_DNA"/>
</dbReference>
<keyword evidence="1" id="KW-0732">Signal</keyword>
<keyword evidence="3" id="KW-1185">Reference proteome</keyword>
<name>A0ABW8F0K8_9BURK</name>
<feature type="chain" id="PRO_5045616922" description="Beta-lactamase" evidence="1">
    <location>
        <begin position="28"/>
        <end position="781"/>
    </location>
</feature>
<accession>A0ABW8F0K8</accession>
<gene>
    <name evidence="2" type="ORF">ACIPEN_13445</name>
</gene>
<evidence type="ECO:0000313" key="3">
    <source>
        <dbReference type="Proteomes" id="UP001617427"/>
    </source>
</evidence>
<dbReference type="Proteomes" id="UP001617427">
    <property type="component" value="Unassembled WGS sequence"/>
</dbReference>
<comment type="caution">
    <text evidence="2">The sequence shown here is derived from an EMBL/GenBank/DDBJ whole genome shotgun (WGS) entry which is preliminary data.</text>
</comment>
<sequence>MRTIFWKVVFSAAIILFSLSAWKPASAAAESTQIWHEWQISRITVGYDANYRSWVQQGYYLSLATNNPKFTNSTNFHKCIVGFREKLKKSLIMKLRTIPEKAQAQAVEDVLAQTITDAKVASNRCHGVKISDGDLFLSIAQRYCGASNNGKCKGNIEALAGHPAAKAHLMISLWLRKKLNIENNDLPINQVYFLSRLPKIGQGAKLVGEVGSQVINQPNEWSSISTKKLSEQFQAGVTKLRSQAKTTNKRYAAATFSALDMPKAAAIRFLDVVENPMASIYQLKGGDALTIAPKEYFTQVSDEIARTRIHECVKFRGLSPEQHLSALNECTGYVLDTTSARRCLRDGQCVPDLASKGRLDVMLLAKPLDDRSLVMSSFMPRGSFNVKNFAEQYNQCVADVGTPEKCLLSTFSGEAVLISPEATHFMKCIRTAKSNSKKCLSALIDDKNYLSKIVDGCREENSSNFGECVLEGSIKGKLPMVKNALACTRTLSDKKSVTDRFQSCIDSIPGIDGKTQSAMSCINKYDTKTKRQKWATALCIGGAYDNSQSSQDLMQVADCYYQSNGDKSKTAECWIESKIHLDIGNGDIALAAQCYIESKGGIFSTFLCTQRRNMNAELQIAAQCVEQTGGDPMSTAGCIGGQLTIKELMQCRGHHFSEGPCFGSGNEFQKLSKILLGSEISSNSVVGQHMSVLVDVTNYQVATAQMLADRGGKLLEEGKDFTVKAIQKTLETAVKIAQKWVPGILRGDRNIDLGSVINPLGGILPDIGLPKLDLNIDVKIF</sequence>
<feature type="signal peptide" evidence="1">
    <location>
        <begin position="1"/>
        <end position="27"/>
    </location>
</feature>
<evidence type="ECO:0000256" key="1">
    <source>
        <dbReference type="SAM" id="SignalP"/>
    </source>
</evidence>
<organism evidence="2 3">
    <name type="scientific">Herbaspirillum chlorophenolicum</name>
    <dbReference type="NCBI Taxonomy" id="211589"/>
    <lineage>
        <taxon>Bacteria</taxon>
        <taxon>Pseudomonadati</taxon>
        <taxon>Pseudomonadota</taxon>
        <taxon>Betaproteobacteria</taxon>
        <taxon>Burkholderiales</taxon>
        <taxon>Oxalobacteraceae</taxon>
        <taxon>Herbaspirillum</taxon>
    </lineage>
</organism>
<proteinExistence type="predicted"/>
<evidence type="ECO:0000313" key="2">
    <source>
        <dbReference type="EMBL" id="MFJ3046829.1"/>
    </source>
</evidence>
<protein>
    <recommendedName>
        <fullName evidence="4">Beta-lactamase</fullName>
    </recommendedName>
</protein>